<comment type="cofactor">
    <cofactor evidence="11">
        <name>[4Fe-4S] cluster</name>
        <dbReference type="ChEBI" id="CHEBI:49883"/>
    </cofactor>
    <text evidence="11">Binds 1 [4Fe-4S] cluster per subunit. Following nitrosylation of the [4Fe-4S] cluster binds 1 [4Fe-8(NO)] cluster per subunit.</text>
</comment>
<evidence type="ECO:0000256" key="12">
    <source>
        <dbReference type="SAM" id="MobiDB-lite"/>
    </source>
</evidence>
<feature type="binding site" evidence="11">
    <location>
        <position position="78"/>
    </location>
    <ligand>
        <name>[4Fe-4S] cluster</name>
        <dbReference type="ChEBI" id="CHEBI:49883"/>
    </ligand>
</feature>
<feature type="binding site" evidence="11">
    <location>
        <position position="69"/>
    </location>
    <ligand>
        <name>[4Fe-4S] cluster</name>
        <dbReference type="ChEBI" id="CHEBI:49883"/>
    </ligand>
</feature>
<organism evidence="14 15">
    <name type="scientific">Rhodococcus opacus (strain B4)</name>
    <dbReference type="NCBI Taxonomy" id="632772"/>
    <lineage>
        <taxon>Bacteria</taxon>
        <taxon>Bacillati</taxon>
        <taxon>Actinomycetota</taxon>
        <taxon>Actinomycetes</taxon>
        <taxon>Mycobacteriales</taxon>
        <taxon>Nocardiaceae</taxon>
        <taxon>Rhodococcus</taxon>
    </lineage>
</organism>
<feature type="compositionally biased region" description="Basic and acidic residues" evidence="12">
    <location>
        <begin position="118"/>
        <end position="127"/>
    </location>
</feature>
<dbReference type="AlphaFoldDB" id="C1B6X9"/>
<proteinExistence type="inferred from homology"/>
<evidence type="ECO:0000256" key="8">
    <source>
        <dbReference type="ARBA" id="ARBA00023125"/>
    </source>
</evidence>
<dbReference type="InterPro" id="IPR034768">
    <property type="entry name" value="4FE4S_WBL"/>
</dbReference>
<sequence>MSPVPASAASTTAARRANSPWAVPTGAHNPGDWRIRAACRNAPASLFFSPEGERGHDRARREADAKRICHDCPVIGPCREYALDVAEPYGTWGGLAENDRRRHTRALQHQILLPSHSRAADNDEHTSESAIPASPPCHGNPAPQRQPRAAGTP</sequence>
<dbReference type="GO" id="GO:0051539">
    <property type="term" value="F:4 iron, 4 sulfur cluster binding"/>
    <property type="evidence" value="ECO:0007669"/>
    <property type="project" value="UniProtKB-UniRule"/>
</dbReference>
<dbReference type="Pfam" id="PF02467">
    <property type="entry name" value="Whib"/>
    <property type="match status" value="1"/>
</dbReference>
<dbReference type="KEGG" id="rop:ROP_31850"/>
<dbReference type="GO" id="GO:0045892">
    <property type="term" value="P:negative regulation of DNA-templated transcription"/>
    <property type="evidence" value="ECO:0007669"/>
    <property type="project" value="TreeGrafter"/>
</dbReference>
<dbReference type="HOGENOM" id="CLU_1711848_0_0_11"/>
<comment type="function">
    <text evidence="11">Acts as a transcriptional regulator. Probably redox-responsive. The apo- but not holo-form probably binds DNA.</text>
</comment>
<dbReference type="GO" id="GO:0045454">
    <property type="term" value="P:cell redox homeostasis"/>
    <property type="evidence" value="ECO:0007669"/>
    <property type="project" value="TreeGrafter"/>
</dbReference>
<keyword evidence="11" id="KW-0963">Cytoplasm</keyword>
<dbReference type="GO" id="GO:0035731">
    <property type="term" value="F:dinitrosyl-iron complex binding"/>
    <property type="evidence" value="ECO:0007669"/>
    <property type="project" value="UniProtKB-UniRule"/>
</dbReference>
<gene>
    <name evidence="11" type="primary">whiB</name>
    <name evidence="14" type="ordered locus">ROP_31850</name>
</gene>
<dbReference type="GO" id="GO:0003677">
    <property type="term" value="F:DNA binding"/>
    <property type="evidence" value="ECO:0007669"/>
    <property type="project" value="UniProtKB-UniRule"/>
</dbReference>
<feature type="region of interest" description="Disordered" evidence="12">
    <location>
        <begin position="1"/>
        <end position="26"/>
    </location>
</feature>
<evidence type="ECO:0000256" key="7">
    <source>
        <dbReference type="ARBA" id="ARBA00023015"/>
    </source>
</evidence>
<evidence type="ECO:0000256" key="1">
    <source>
        <dbReference type="ARBA" id="ARBA00004496"/>
    </source>
</evidence>
<evidence type="ECO:0000313" key="15">
    <source>
        <dbReference type="Proteomes" id="UP000002212"/>
    </source>
</evidence>
<comment type="subcellular location">
    <subcellularLocation>
        <location evidence="1 11">Cytoplasm</location>
    </subcellularLocation>
</comment>
<evidence type="ECO:0000256" key="5">
    <source>
        <dbReference type="ARBA" id="ARBA00023004"/>
    </source>
</evidence>
<dbReference type="GO" id="GO:0005737">
    <property type="term" value="C:cytoplasm"/>
    <property type="evidence" value="ECO:0007669"/>
    <property type="project" value="UniProtKB-SubCell"/>
</dbReference>
<reference evidence="14 15" key="1">
    <citation type="submission" date="2009-03" db="EMBL/GenBank/DDBJ databases">
        <title>Comparison of the complete genome sequences of Rhodococcus erythropolis PR4 and Rhodococcus opacus B4.</title>
        <authorList>
            <person name="Takarada H."/>
            <person name="Sekine M."/>
            <person name="Hosoyama A."/>
            <person name="Yamada R."/>
            <person name="Fujisawa T."/>
            <person name="Omata S."/>
            <person name="Shimizu A."/>
            <person name="Tsukatani N."/>
            <person name="Tanikawa S."/>
            <person name="Fujita N."/>
            <person name="Harayama S."/>
        </authorList>
    </citation>
    <scope>NUCLEOTIDE SEQUENCE [LARGE SCALE GENOMIC DNA]</scope>
    <source>
        <strain evidence="14 15">B4</strain>
    </source>
</reference>
<keyword evidence="4 11" id="KW-0479">Metal-binding</keyword>
<dbReference type="EMBL" id="AP011115">
    <property type="protein sequence ID" value="BAH51432.1"/>
    <property type="molecule type" value="Genomic_DNA"/>
</dbReference>
<keyword evidence="10 11" id="KW-0804">Transcription</keyword>
<evidence type="ECO:0000256" key="4">
    <source>
        <dbReference type="ARBA" id="ARBA00022723"/>
    </source>
</evidence>
<dbReference type="HAMAP" id="MF_01479">
    <property type="entry name" value="WhiB"/>
    <property type="match status" value="1"/>
</dbReference>
<feature type="region of interest" description="Disordered" evidence="12">
    <location>
        <begin position="111"/>
        <end position="153"/>
    </location>
</feature>
<dbReference type="STRING" id="632772.ROP_31850"/>
<dbReference type="GO" id="GO:0047134">
    <property type="term" value="F:protein-disulfide reductase [NAD(P)H] activity"/>
    <property type="evidence" value="ECO:0007669"/>
    <property type="project" value="TreeGrafter"/>
</dbReference>
<dbReference type="PANTHER" id="PTHR38839">
    <property type="entry name" value="TRANSCRIPTIONAL REGULATOR WHID-RELATED"/>
    <property type="match status" value="1"/>
</dbReference>
<feature type="compositionally biased region" description="Low complexity" evidence="12">
    <location>
        <begin position="1"/>
        <end position="17"/>
    </location>
</feature>
<dbReference type="Proteomes" id="UP000002212">
    <property type="component" value="Chromosome"/>
</dbReference>
<keyword evidence="9 11" id="KW-1015">Disulfide bond</keyword>
<keyword evidence="6 11" id="KW-0411">Iron-sulfur</keyword>
<evidence type="ECO:0000256" key="11">
    <source>
        <dbReference type="HAMAP-Rule" id="MF_01479"/>
    </source>
</evidence>
<keyword evidence="7 11" id="KW-0805">Transcription regulation</keyword>
<evidence type="ECO:0000256" key="10">
    <source>
        <dbReference type="ARBA" id="ARBA00023163"/>
    </source>
</evidence>
<dbReference type="RefSeq" id="WP_012690385.1">
    <property type="nucleotide sequence ID" value="NC_012522.1"/>
</dbReference>
<evidence type="ECO:0000259" key="13">
    <source>
        <dbReference type="PROSITE" id="PS51674"/>
    </source>
</evidence>
<dbReference type="GO" id="GO:0046872">
    <property type="term" value="F:metal ion binding"/>
    <property type="evidence" value="ECO:0007669"/>
    <property type="project" value="UniProtKB-KW"/>
</dbReference>
<feature type="domain" description="4Fe-4S Wbl-type" evidence="13">
    <location>
        <begin position="38"/>
        <end position="102"/>
    </location>
</feature>
<protein>
    <recommendedName>
        <fullName evidence="11">Transcriptional regulator WhiB</fullName>
    </recommendedName>
</protein>
<evidence type="ECO:0000256" key="6">
    <source>
        <dbReference type="ARBA" id="ARBA00023014"/>
    </source>
</evidence>
<feature type="binding site" evidence="11">
    <location>
        <position position="72"/>
    </location>
    <ligand>
        <name>[4Fe-4S] cluster</name>
        <dbReference type="ChEBI" id="CHEBI:49883"/>
    </ligand>
</feature>
<comment type="similarity">
    <text evidence="2 11">Belongs to the WhiB family.</text>
</comment>
<comment type="PTM">
    <text evidence="11">Upon Fe-S cluster removal intramolecular disulfide bonds are formed.</text>
</comment>
<comment type="PTM">
    <text evidence="11">The Fe-S cluster can be nitrosylated by nitric oxide (NO).</text>
</comment>
<keyword evidence="8 11" id="KW-0238">DNA-binding</keyword>
<evidence type="ECO:0000256" key="3">
    <source>
        <dbReference type="ARBA" id="ARBA00022485"/>
    </source>
</evidence>
<dbReference type="PATRIC" id="fig|632772.20.peg.3335"/>
<evidence type="ECO:0000313" key="14">
    <source>
        <dbReference type="EMBL" id="BAH51432.1"/>
    </source>
</evidence>
<evidence type="ECO:0000256" key="9">
    <source>
        <dbReference type="ARBA" id="ARBA00023157"/>
    </source>
</evidence>
<name>C1B6X9_RHOOB</name>
<dbReference type="InterPro" id="IPR003482">
    <property type="entry name" value="Whib"/>
</dbReference>
<keyword evidence="5 11" id="KW-0408">Iron</keyword>
<keyword evidence="3 11" id="KW-0004">4Fe-4S</keyword>
<feature type="binding site" evidence="11">
    <location>
        <position position="39"/>
    </location>
    <ligand>
        <name>[4Fe-4S] cluster</name>
        <dbReference type="ChEBI" id="CHEBI:49883"/>
    </ligand>
</feature>
<dbReference type="PROSITE" id="PS51674">
    <property type="entry name" value="4FE4S_WBL"/>
    <property type="match status" value="1"/>
</dbReference>
<accession>C1B6X9</accession>
<evidence type="ECO:0000256" key="2">
    <source>
        <dbReference type="ARBA" id="ARBA00006597"/>
    </source>
</evidence>